<organism evidence="1 2">
    <name type="scientific">Diphasiastrum complanatum</name>
    <name type="common">Issler's clubmoss</name>
    <name type="synonym">Lycopodium complanatum</name>
    <dbReference type="NCBI Taxonomy" id="34168"/>
    <lineage>
        <taxon>Eukaryota</taxon>
        <taxon>Viridiplantae</taxon>
        <taxon>Streptophyta</taxon>
        <taxon>Embryophyta</taxon>
        <taxon>Tracheophyta</taxon>
        <taxon>Lycopodiopsida</taxon>
        <taxon>Lycopodiales</taxon>
        <taxon>Lycopodiaceae</taxon>
        <taxon>Lycopodioideae</taxon>
        <taxon>Diphasiastrum</taxon>
    </lineage>
</organism>
<dbReference type="Proteomes" id="UP001162992">
    <property type="component" value="Chromosome 7"/>
</dbReference>
<evidence type="ECO:0000313" key="2">
    <source>
        <dbReference type="Proteomes" id="UP001162992"/>
    </source>
</evidence>
<dbReference type="EMBL" id="CM055098">
    <property type="protein sequence ID" value="KAJ7549880.1"/>
    <property type="molecule type" value="Genomic_DNA"/>
</dbReference>
<gene>
    <name evidence="1" type="ORF">O6H91_07G073200</name>
</gene>
<proteinExistence type="predicted"/>
<name>A0ACC2D6N6_DIPCM</name>
<keyword evidence="2" id="KW-1185">Reference proteome</keyword>
<sequence>MAACNCIECSSNSCLSQSCVGPNRMVARYIYGFIFLLTNVMAWMVRDYSHKALATLHYFKGCEGGHDCLGSEGVLRVSFGCFVFFFIMYLTTVGTSTINDPRDAWHSGWWPIKSLMWMFLMVLPFFIPSAFIQIYGEAARFGAGIFLVIQLLSVINFIYWWNEDWLSEKKARHCRVPLIIVTTGGYIISIAAIILMYIWFAPQVSCRLNIFFITWTFLLILIGTIISLHPRVNAGLMTSGLVALYLVFLCWSAIMSEPASDACNTLPRQTGHRDWLTITSFLIAVLAIVLATFSTGIKYKSFSVPRDQPGADNFTPYGYGFFHFVFAMGSMYLAMLFVGWNLHQTMNKWSIDVGWASVWVKVVNEWLAVSVYVWSMICVFVLKDRDFT</sequence>
<evidence type="ECO:0000313" key="1">
    <source>
        <dbReference type="EMBL" id="KAJ7549880.1"/>
    </source>
</evidence>
<accession>A0ACC2D6N6</accession>
<comment type="caution">
    <text evidence="1">The sequence shown here is derived from an EMBL/GenBank/DDBJ whole genome shotgun (WGS) entry which is preliminary data.</text>
</comment>
<protein>
    <submittedName>
        <fullName evidence="1">Uncharacterized protein</fullName>
    </submittedName>
</protein>
<reference evidence="2" key="1">
    <citation type="journal article" date="2024" name="Proc. Natl. Acad. Sci. U.S.A.">
        <title>Extraordinary preservation of gene collinearity over three hundred million years revealed in homosporous lycophytes.</title>
        <authorList>
            <person name="Li C."/>
            <person name="Wickell D."/>
            <person name="Kuo L.Y."/>
            <person name="Chen X."/>
            <person name="Nie B."/>
            <person name="Liao X."/>
            <person name="Peng D."/>
            <person name="Ji J."/>
            <person name="Jenkins J."/>
            <person name="Williams M."/>
            <person name="Shu S."/>
            <person name="Plott C."/>
            <person name="Barry K."/>
            <person name="Rajasekar S."/>
            <person name="Grimwood J."/>
            <person name="Han X."/>
            <person name="Sun S."/>
            <person name="Hou Z."/>
            <person name="He W."/>
            <person name="Dai G."/>
            <person name="Sun C."/>
            <person name="Schmutz J."/>
            <person name="Leebens-Mack J.H."/>
            <person name="Li F.W."/>
            <person name="Wang L."/>
        </authorList>
    </citation>
    <scope>NUCLEOTIDE SEQUENCE [LARGE SCALE GENOMIC DNA]</scope>
    <source>
        <strain evidence="2">cv. PW_Plant_1</strain>
    </source>
</reference>